<dbReference type="EMBL" id="QLMA01000010">
    <property type="protein sequence ID" value="RAJ74986.1"/>
    <property type="molecule type" value="Genomic_DNA"/>
</dbReference>
<organism evidence="1 2">
    <name type="scientific">Chitinophaga dinghuensis</name>
    <dbReference type="NCBI Taxonomy" id="1539050"/>
    <lineage>
        <taxon>Bacteria</taxon>
        <taxon>Pseudomonadati</taxon>
        <taxon>Bacteroidota</taxon>
        <taxon>Chitinophagia</taxon>
        <taxon>Chitinophagales</taxon>
        <taxon>Chitinophagaceae</taxon>
        <taxon>Chitinophaga</taxon>
    </lineage>
</organism>
<dbReference type="OrthoDB" id="6334863at2"/>
<evidence type="ECO:0000313" key="2">
    <source>
        <dbReference type="Proteomes" id="UP000249819"/>
    </source>
</evidence>
<keyword evidence="2" id="KW-1185">Reference proteome</keyword>
<sequence length="244" mass="28285">MMEIQISNGKGIIDIIFDGSVICLKIKRPVALDWDDLSGSIGRYYKCTPHSRSIPQQLTNNLIDGTNDEILNGLKDFLQLFRSGTYKISMNPNDGTFFPDQHPQGVYYNDLHLYNYYPYEDDHLMFTQDRETLDQERIHWYEQLISQGGRPKALVFKATQFDPDGPTGVRLFTDPMFVLDGHHKLTAYDRLGIAPELIIIDRKTNIKEEKELYEGKNLLAEYEYFLSPGQRNHIIYNAAWLGRL</sequence>
<protein>
    <submittedName>
        <fullName evidence="1">Uncharacterized protein</fullName>
    </submittedName>
</protein>
<reference evidence="1 2" key="1">
    <citation type="submission" date="2018-06" db="EMBL/GenBank/DDBJ databases">
        <title>Genomic Encyclopedia of Archaeal and Bacterial Type Strains, Phase II (KMG-II): from individual species to whole genera.</title>
        <authorList>
            <person name="Goeker M."/>
        </authorList>
    </citation>
    <scope>NUCLEOTIDE SEQUENCE [LARGE SCALE GENOMIC DNA]</scope>
    <source>
        <strain evidence="1 2">DSM 29821</strain>
    </source>
</reference>
<comment type="caution">
    <text evidence="1">The sequence shown here is derived from an EMBL/GenBank/DDBJ whole genome shotgun (WGS) entry which is preliminary data.</text>
</comment>
<gene>
    <name evidence="1" type="ORF">CLV59_11032</name>
</gene>
<dbReference type="RefSeq" id="WP_111594896.1">
    <property type="nucleotide sequence ID" value="NZ_QLMA01000010.1"/>
</dbReference>
<proteinExistence type="predicted"/>
<accession>A0A327VMI7</accession>
<evidence type="ECO:0000313" key="1">
    <source>
        <dbReference type="EMBL" id="RAJ74986.1"/>
    </source>
</evidence>
<name>A0A327VMI7_9BACT</name>
<dbReference type="AlphaFoldDB" id="A0A327VMI7"/>
<dbReference type="Proteomes" id="UP000249819">
    <property type="component" value="Unassembled WGS sequence"/>
</dbReference>